<dbReference type="Gene3D" id="3.90.320.10">
    <property type="match status" value="1"/>
</dbReference>
<organism evidence="2 3">
    <name type="scientific">Streptomyces shenzhenensis</name>
    <dbReference type="NCBI Taxonomy" id="943815"/>
    <lineage>
        <taxon>Bacteria</taxon>
        <taxon>Bacillati</taxon>
        <taxon>Actinomycetota</taxon>
        <taxon>Actinomycetes</taxon>
        <taxon>Kitasatosporales</taxon>
        <taxon>Streptomycetaceae</taxon>
        <taxon>Streptomyces</taxon>
    </lineage>
</organism>
<dbReference type="RefSeq" id="WP_121889415.1">
    <property type="nucleotide sequence ID" value="NZ_PENI01000006.1"/>
</dbReference>
<dbReference type="EMBL" id="PENI01000006">
    <property type="protein sequence ID" value="RMB85593.1"/>
    <property type="molecule type" value="Genomic_DNA"/>
</dbReference>
<protein>
    <recommendedName>
        <fullName evidence="1">Putative exodeoxyribonuclease 8 PDDEXK-like domain-containing protein</fullName>
    </recommendedName>
</protein>
<dbReference type="Proteomes" id="UP000270471">
    <property type="component" value="Unassembled WGS sequence"/>
</dbReference>
<dbReference type="AlphaFoldDB" id="A0A3M0IFM3"/>
<sequence length="296" mass="33021">MTTVVQAGALAPAAGPAPITEPGIYDMDNETYHSHRYALSSSGARKLLAPSSPAHFRYEQDHPQPPKKVFDLGNAAHKLVLGQGPALVRVDAEEWRTNAVKAEVAGIRAGGNIPLKPSEWDQVHAMADALRRHPVASLLFDPEHGTPEQSLFWRDDKTSVTRRARLDWLPNPRSGRLIIPDYKTCRSANPEKLQKDIDEYGYHQQDDWYRSACHALGIADADAAFVFVCQEKTAPYVITVVEVNAASRRIGAARNRRALEVFAECSRTGYWPGYSDDIEHLSLPPWAEIRDTQEYL</sequence>
<dbReference type="OrthoDB" id="3292504at2"/>
<dbReference type="InterPro" id="IPR024432">
    <property type="entry name" value="Put_RecE_PDDEXK-like_dom"/>
</dbReference>
<evidence type="ECO:0000313" key="3">
    <source>
        <dbReference type="Proteomes" id="UP000270471"/>
    </source>
</evidence>
<evidence type="ECO:0000313" key="2">
    <source>
        <dbReference type="EMBL" id="RMB85593.1"/>
    </source>
</evidence>
<feature type="domain" description="Putative exodeoxyribonuclease 8 PDDEXK-like" evidence="1">
    <location>
        <begin position="52"/>
        <end position="281"/>
    </location>
</feature>
<name>A0A3M0IFM3_9ACTN</name>
<gene>
    <name evidence="2" type="ORF">CTZ28_12435</name>
</gene>
<proteinExistence type="predicted"/>
<dbReference type="InterPro" id="IPR011604">
    <property type="entry name" value="PDDEXK-like_dom_sf"/>
</dbReference>
<accession>A0A3M0IFM3</accession>
<evidence type="ECO:0000259" key="1">
    <source>
        <dbReference type="Pfam" id="PF12684"/>
    </source>
</evidence>
<comment type="caution">
    <text evidence="2">The sequence shown here is derived from an EMBL/GenBank/DDBJ whole genome shotgun (WGS) entry which is preliminary data.</text>
</comment>
<reference evidence="2 3" key="1">
    <citation type="submission" date="2017-11" db="EMBL/GenBank/DDBJ databases">
        <title>Draft genome of actinobacteria isolated from guarana (Paullinia cupana (Mart.) Ducke.</title>
        <authorList>
            <person name="Siqueira K.A."/>
            <person name="Liotti R.G."/>
            <person name="Mendes T.A.O."/>
            <person name="Soares M.A."/>
        </authorList>
    </citation>
    <scope>NUCLEOTIDE SEQUENCE [LARGE SCALE GENOMIC DNA]</scope>
    <source>
        <strain evidence="2 3">193</strain>
    </source>
</reference>
<dbReference type="Pfam" id="PF12684">
    <property type="entry name" value="DUF3799"/>
    <property type="match status" value="1"/>
</dbReference>
<keyword evidence="3" id="KW-1185">Reference proteome</keyword>